<keyword evidence="1" id="KW-0175">Coiled coil</keyword>
<feature type="region of interest" description="Disordered" evidence="2">
    <location>
        <begin position="326"/>
        <end position="404"/>
    </location>
</feature>
<feature type="region of interest" description="Disordered" evidence="2">
    <location>
        <begin position="497"/>
        <end position="517"/>
    </location>
</feature>
<evidence type="ECO:0000256" key="2">
    <source>
        <dbReference type="SAM" id="MobiDB-lite"/>
    </source>
</evidence>
<reference evidence="3 4" key="1">
    <citation type="submission" date="2012-08" db="EMBL/GenBank/DDBJ databases">
        <title>Oryza genome evolution.</title>
        <authorList>
            <person name="Wing R.A."/>
        </authorList>
    </citation>
    <scope>NUCLEOTIDE SEQUENCE</scope>
</reference>
<accession>A0A0D9XYZ2</accession>
<feature type="compositionally biased region" description="Basic residues" evidence="2">
    <location>
        <begin position="375"/>
        <end position="388"/>
    </location>
</feature>
<feature type="compositionally biased region" description="Low complexity" evidence="2">
    <location>
        <begin position="28"/>
        <end position="59"/>
    </location>
</feature>
<sequence length="517" mass="55555">MLSAPAYHDPPTPQAATPKREATPAWEAAVGSSGHGAPSSSHPVQVVDLGSSSDSESGGARTGFMIALDTEPLVRSQERARMIMSRALEEANEVSLEGIQAQVRALAAREVTVARREIEVAKGHTELAKTARVEGFIRKQEVADIERRRGELNKIFEDTIVERHTIDLRILTAAATEEGVRTTAAAFTRELDDRAQELNRRDRVLRDAEATAANTDVKLRVREDGLAEHERTLEAAQQAVEEREAAVARAEDDSTAQEGNMAAQERAIAECEVAVEGRKVAILQAQQGVSRSLRAIEEREQHLTAASRHQGEELEQQEWDVTAREQAVGDVEPRARELEQPRAGPAAPADSTLQRSGARHGAGAPMDCGPGARARLGHHDHGRIRRASSRGGSGGGGGTAPQCLRQLQPGGLDTQVDVLAEGIKGVPEEVDEVAKDSSFATVILVSYQARNPDFDPYIPTEDFPEGTEEGARRRVADVVESIMVGFDGTLVAFQLANREDPPAKGGTEDALGDPPAA</sequence>
<feature type="region of interest" description="Disordered" evidence="2">
    <location>
        <begin position="1"/>
        <end position="60"/>
    </location>
</feature>
<keyword evidence="4" id="KW-1185">Reference proteome</keyword>
<evidence type="ECO:0000313" key="3">
    <source>
        <dbReference type="EnsemblPlants" id="LPERR12G08850.1"/>
    </source>
</evidence>
<reference evidence="3" key="3">
    <citation type="submission" date="2015-04" db="UniProtKB">
        <authorList>
            <consortium name="EnsemblPlants"/>
        </authorList>
    </citation>
    <scope>IDENTIFICATION</scope>
</reference>
<dbReference type="EnsemblPlants" id="LPERR12G08850.1">
    <property type="protein sequence ID" value="LPERR12G08850.1"/>
    <property type="gene ID" value="LPERR12G08850"/>
</dbReference>
<dbReference type="Proteomes" id="UP000032180">
    <property type="component" value="Chromosome 12"/>
</dbReference>
<feature type="compositionally biased region" description="Basic and acidic residues" evidence="2">
    <location>
        <begin position="331"/>
        <end position="340"/>
    </location>
</feature>
<name>A0A0D9XYZ2_9ORYZ</name>
<evidence type="ECO:0000256" key="1">
    <source>
        <dbReference type="SAM" id="Coils"/>
    </source>
</evidence>
<dbReference type="AlphaFoldDB" id="A0A0D9XYZ2"/>
<dbReference type="Gramene" id="LPERR12G08850.1">
    <property type="protein sequence ID" value="LPERR12G08850.1"/>
    <property type="gene ID" value="LPERR12G08850"/>
</dbReference>
<feature type="coiled-coil region" evidence="1">
    <location>
        <begin position="226"/>
        <end position="253"/>
    </location>
</feature>
<reference evidence="4" key="2">
    <citation type="submission" date="2013-12" db="EMBL/GenBank/DDBJ databases">
        <authorList>
            <person name="Yu Y."/>
            <person name="Lee S."/>
            <person name="de Baynast K."/>
            <person name="Wissotski M."/>
            <person name="Liu L."/>
            <person name="Talag J."/>
            <person name="Goicoechea J."/>
            <person name="Angelova A."/>
            <person name="Jetty R."/>
            <person name="Kudrna D."/>
            <person name="Golser W."/>
            <person name="Rivera L."/>
            <person name="Zhang J."/>
            <person name="Wing R."/>
        </authorList>
    </citation>
    <scope>NUCLEOTIDE SEQUENCE</scope>
</reference>
<dbReference type="HOGENOM" id="CLU_527205_0_0_1"/>
<evidence type="ECO:0000313" key="4">
    <source>
        <dbReference type="Proteomes" id="UP000032180"/>
    </source>
</evidence>
<protein>
    <submittedName>
        <fullName evidence="3">Uncharacterized protein</fullName>
    </submittedName>
</protein>
<organism evidence="3 4">
    <name type="scientific">Leersia perrieri</name>
    <dbReference type="NCBI Taxonomy" id="77586"/>
    <lineage>
        <taxon>Eukaryota</taxon>
        <taxon>Viridiplantae</taxon>
        <taxon>Streptophyta</taxon>
        <taxon>Embryophyta</taxon>
        <taxon>Tracheophyta</taxon>
        <taxon>Spermatophyta</taxon>
        <taxon>Magnoliopsida</taxon>
        <taxon>Liliopsida</taxon>
        <taxon>Poales</taxon>
        <taxon>Poaceae</taxon>
        <taxon>BOP clade</taxon>
        <taxon>Oryzoideae</taxon>
        <taxon>Oryzeae</taxon>
        <taxon>Oryzinae</taxon>
        <taxon>Leersia</taxon>
    </lineage>
</organism>
<proteinExistence type="predicted"/>